<feature type="domain" description="Acylamino-acid-releasing enzyme N-terminal" evidence="10">
    <location>
        <begin position="158"/>
        <end position="419"/>
    </location>
</feature>
<dbReference type="OrthoDB" id="43744at2759"/>
<comment type="subcellular location">
    <subcellularLocation>
        <location evidence="2">Cytoplasm</location>
    </subcellularLocation>
</comment>
<feature type="domain" description="Peptidase S9 prolyl oligopeptidase catalytic" evidence="9">
    <location>
        <begin position="482"/>
        <end position="693"/>
    </location>
</feature>
<dbReference type="Pfam" id="PF00326">
    <property type="entry name" value="Peptidase_S9"/>
    <property type="match status" value="1"/>
</dbReference>
<dbReference type="Pfam" id="PF19283">
    <property type="entry name" value="APEH_N"/>
    <property type="match status" value="2"/>
</dbReference>
<organism evidence="11 12">
    <name type="scientific">Cristinia sonorae</name>
    <dbReference type="NCBI Taxonomy" id="1940300"/>
    <lineage>
        <taxon>Eukaryota</taxon>
        <taxon>Fungi</taxon>
        <taxon>Dikarya</taxon>
        <taxon>Basidiomycota</taxon>
        <taxon>Agaricomycotina</taxon>
        <taxon>Agaricomycetes</taxon>
        <taxon>Agaricomycetidae</taxon>
        <taxon>Agaricales</taxon>
        <taxon>Pleurotineae</taxon>
        <taxon>Stephanosporaceae</taxon>
        <taxon>Cristinia</taxon>
    </lineage>
</organism>
<dbReference type="Gene3D" id="3.40.50.1820">
    <property type="entry name" value="alpha/beta hydrolase"/>
    <property type="match status" value="1"/>
</dbReference>
<dbReference type="EC" id="3.4.19.1" evidence="5"/>
<dbReference type="Proteomes" id="UP000813824">
    <property type="component" value="Unassembled WGS sequence"/>
</dbReference>
<evidence type="ECO:0000256" key="2">
    <source>
        <dbReference type="ARBA" id="ARBA00004496"/>
    </source>
</evidence>
<protein>
    <recommendedName>
        <fullName evidence="5">acylaminoacyl-peptidase</fullName>
        <ecNumber evidence="5">3.4.19.1</ecNumber>
    </recommendedName>
    <alternativeName>
        <fullName evidence="8">Dipeptidyl-peptidase V</fullName>
    </alternativeName>
</protein>
<evidence type="ECO:0000256" key="6">
    <source>
        <dbReference type="ARBA" id="ARBA00022490"/>
    </source>
</evidence>
<accession>A0A8K0UHI5</accession>
<comment type="subunit">
    <text evidence="4">Homotetramer.</text>
</comment>
<dbReference type="EMBL" id="JAEVFJ010000033">
    <property type="protein sequence ID" value="KAH8092165.1"/>
    <property type="molecule type" value="Genomic_DNA"/>
</dbReference>
<evidence type="ECO:0000256" key="5">
    <source>
        <dbReference type="ARBA" id="ARBA00012917"/>
    </source>
</evidence>
<sequence>MTNSTDIFLELASIPTYSSAQFQSKNVLRVSSRFPDFNRDTYRASTTTYVVAGDNVFSTFSPDTPEIVASTVSPSGKRLAVFREVGNSGSPKRFVEVWVNNKIEASVEVTKTHGVFYTDDIFSLISFSPKEDALVYTAEVKVDDEKEALDKYHFVPPLGEGYPGKKSPGLYYFKFNAGKPFVKPLQPSVFLKSLLLTQPTFVNDDKLLAIGYSYTNDHKLLGVKHCPNRLARVYDITLPSAVSDDSEEELLCSVAALTPEESSSRAPRVLRTNGSPSHLIYLANPVGGPHASCSTLRVIELATGKDTAAVSIVEDPKSNDFPGIYTVTLPTQPFLNIDGDPCVIFSSNWGSRTTVVLASLSQKFSPVDVTPNDDGRHLSWAVLGTDGQSQVICSRSSLNSPPELVIGNVTGVGDKVQWKIVVKPNISLELQERLSSLEIQVLATSQRFPVESIVLKDKNLQTPLPGISSIHGGPHGASLTAFSASVIARALEGYAITLPNYTGSVGYGNKYVKKLLGNIGSLEVEDCVQSIRQVIDAGITKPGREHQYLIGGSHGGFILGHLVGQHPDMFGAAAILNPVTHLGDISGTDIPDWYFEEAGIQYLPTSLMTPELYQKLFNMSPIAHVDKTRDDTPLLLVLGERDARVANAQGKQYYHALKGRGKNIRLVTFKEDNHSLDTVEAVRGVYRFVSELFEQAKAKKD</sequence>
<dbReference type="PANTHER" id="PTHR42776:SF4">
    <property type="entry name" value="ACYLAMINO-ACID-RELEASING ENZYME"/>
    <property type="match status" value="1"/>
</dbReference>
<reference evidence="11" key="1">
    <citation type="journal article" date="2021" name="New Phytol.">
        <title>Evolutionary innovations through gain and loss of genes in the ectomycorrhizal Boletales.</title>
        <authorList>
            <person name="Wu G."/>
            <person name="Miyauchi S."/>
            <person name="Morin E."/>
            <person name="Kuo A."/>
            <person name="Drula E."/>
            <person name="Varga T."/>
            <person name="Kohler A."/>
            <person name="Feng B."/>
            <person name="Cao Y."/>
            <person name="Lipzen A."/>
            <person name="Daum C."/>
            <person name="Hundley H."/>
            <person name="Pangilinan J."/>
            <person name="Johnson J."/>
            <person name="Barry K."/>
            <person name="LaButti K."/>
            <person name="Ng V."/>
            <person name="Ahrendt S."/>
            <person name="Min B."/>
            <person name="Choi I.G."/>
            <person name="Park H."/>
            <person name="Plett J.M."/>
            <person name="Magnuson J."/>
            <person name="Spatafora J.W."/>
            <person name="Nagy L.G."/>
            <person name="Henrissat B."/>
            <person name="Grigoriev I.V."/>
            <person name="Yang Z.L."/>
            <person name="Xu J."/>
            <person name="Martin F.M."/>
        </authorList>
    </citation>
    <scope>NUCLEOTIDE SEQUENCE</scope>
    <source>
        <strain evidence="11">KKN 215</strain>
    </source>
</reference>
<evidence type="ECO:0000313" key="11">
    <source>
        <dbReference type="EMBL" id="KAH8092165.1"/>
    </source>
</evidence>
<evidence type="ECO:0000256" key="8">
    <source>
        <dbReference type="ARBA" id="ARBA00032829"/>
    </source>
</evidence>
<evidence type="ECO:0000256" key="4">
    <source>
        <dbReference type="ARBA" id="ARBA00011881"/>
    </source>
</evidence>
<name>A0A8K0UHI5_9AGAR</name>
<evidence type="ECO:0000313" key="12">
    <source>
        <dbReference type="Proteomes" id="UP000813824"/>
    </source>
</evidence>
<dbReference type="PANTHER" id="PTHR42776">
    <property type="entry name" value="SERINE PEPTIDASE S9 FAMILY MEMBER"/>
    <property type="match status" value="1"/>
</dbReference>
<comment type="caution">
    <text evidence="11">The sequence shown here is derived from an EMBL/GenBank/DDBJ whole genome shotgun (WGS) entry which is preliminary data.</text>
</comment>
<keyword evidence="7 11" id="KW-0378">Hydrolase</keyword>
<evidence type="ECO:0000259" key="9">
    <source>
        <dbReference type="Pfam" id="PF00326"/>
    </source>
</evidence>
<comment type="similarity">
    <text evidence="3">Belongs to the peptidase S9C family.</text>
</comment>
<keyword evidence="12" id="KW-1185">Reference proteome</keyword>
<dbReference type="SUPFAM" id="SSF53474">
    <property type="entry name" value="alpha/beta-Hydrolases"/>
    <property type="match status" value="1"/>
</dbReference>
<dbReference type="InterPro" id="IPR001375">
    <property type="entry name" value="Peptidase_S9_cat"/>
</dbReference>
<keyword evidence="6" id="KW-0963">Cytoplasm</keyword>
<dbReference type="SUPFAM" id="SSF82171">
    <property type="entry name" value="DPP6 N-terminal domain-like"/>
    <property type="match status" value="1"/>
</dbReference>
<gene>
    <name evidence="11" type="ORF">BXZ70DRAFT_909550</name>
</gene>
<dbReference type="GO" id="GO:0006508">
    <property type="term" value="P:proteolysis"/>
    <property type="evidence" value="ECO:0007669"/>
    <property type="project" value="InterPro"/>
</dbReference>
<dbReference type="GO" id="GO:0008242">
    <property type="term" value="F:omega peptidase activity"/>
    <property type="evidence" value="ECO:0007669"/>
    <property type="project" value="UniProtKB-EC"/>
</dbReference>
<dbReference type="InterPro" id="IPR045550">
    <property type="entry name" value="AARE_N"/>
</dbReference>
<dbReference type="AlphaFoldDB" id="A0A8K0UHI5"/>
<evidence type="ECO:0000256" key="1">
    <source>
        <dbReference type="ARBA" id="ARBA00000721"/>
    </source>
</evidence>
<dbReference type="GO" id="GO:0004252">
    <property type="term" value="F:serine-type endopeptidase activity"/>
    <property type="evidence" value="ECO:0007669"/>
    <property type="project" value="TreeGrafter"/>
</dbReference>
<evidence type="ECO:0000256" key="7">
    <source>
        <dbReference type="ARBA" id="ARBA00022801"/>
    </source>
</evidence>
<feature type="domain" description="Acylamino-acid-releasing enzyme N-terminal" evidence="10">
    <location>
        <begin position="59"/>
        <end position="143"/>
    </location>
</feature>
<comment type="catalytic activity">
    <reaction evidence="1">
        <text>Cleavage of an N-acetyl or N-formyl amino acid from the N-terminus of a polypeptide.</text>
        <dbReference type="EC" id="3.4.19.1"/>
    </reaction>
</comment>
<dbReference type="InterPro" id="IPR029058">
    <property type="entry name" value="AB_hydrolase_fold"/>
</dbReference>
<proteinExistence type="inferred from homology"/>
<dbReference type="GO" id="GO:0005737">
    <property type="term" value="C:cytoplasm"/>
    <property type="evidence" value="ECO:0007669"/>
    <property type="project" value="UniProtKB-SubCell"/>
</dbReference>
<evidence type="ECO:0000259" key="10">
    <source>
        <dbReference type="Pfam" id="PF19283"/>
    </source>
</evidence>
<evidence type="ECO:0000256" key="3">
    <source>
        <dbReference type="ARBA" id="ARBA00010040"/>
    </source>
</evidence>